<dbReference type="AlphaFoldDB" id="A0AAD4Q2V5"/>
<dbReference type="EMBL" id="JAKELL010000172">
    <property type="protein sequence ID" value="KAH8979439.1"/>
    <property type="molecule type" value="Genomic_DNA"/>
</dbReference>
<accession>A0AAD4Q2V5</accession>
<dbReference type="PANTHER" id="PTHR33096">
    <property type="entry name" value="CXC2 DOMAIN-CONTAINING PROTEIN"/>
    <property type="match status" value="1"/>
</dbReference>
<dbReference type="InterPro" id="IPR041457">
    <property type="entry name" value="CxC2_KDZ-assoc"/>
</dbReference>
<evidence type="ECO:0000313" key="2">
    <source>
        <dbReference type="EMBL" id="KAH8979439.1"/>
    </source>
</evidence>
<protein>
    <recommendedName>
        <fullName evidence="1">CxC2-like cysteine cluster KDZ transposase-associated domain-containing protein</fullName>
    </recommendedName>
</protein>
<dbReference type="Proteomes" id="UP001201163">
    <property type="component" value="Unassembled WGS sequence"/>
</dbReference>
<dbReference type="Pfam" id="PF18803">
    <property type="entry name" value="CxC2"/>
    <property type="match status" value="1"/>
</dbReference>
<evidence type="ECO:0000259" key="1">
    <source>
        <dbReference type="Pfam" id="PF18803"/>
    </source>
</evidence>
<organism evidence="2 3">
    <name type="scientific">Lactarius akahatsu</name>
    <dbReference type="NCBI Taxonomy" id="416441"/>
    <lineage>
        <taxon>Eukaryota</taxon>
        <taxon>Fungi</taxon>
        <taxon>Dikarya</taxon>
        <taxon>Basidiomycota</taxon>
        <taxon>Agaricomycotina</taxon>
        <taxon>Agaricomycetes</taxon>
        <taxon>Russulales</taxon>
        <taxon>Russulaceae</taxon>
        <taxon>Lactarius</taxon>
    </lineage>
</organism>
<dbReference type="Pfam" id="PF18758">
    <property type="entry name" value="KDZ"/>
    <property type="match status" value="1"/>
</dbReference>
<dbReference type="PANTHER" id="PTHR33096:SF1">
    <property type="entry name" value="CXC1-LIKE CYSTEINE CLUSTER ASSOCIATED WITH KDZ TRANSPOSASES DOMAIN-CONTAINING PROTEIN"/>
    <property type="match status" value="1"/>
</dbReference>
<feature type="domain" description="CxC2-like cysteine cluster KDZ transposase-associated" evidence="1">
    <location>
        <begin position="136"/>
        <end position="227"/>
    </location>
</feature>
<name>A0AAD4Q2V5_9AGAM</name>
<reference evidence="2" key="1">
    <citation type="submission" date="2022-01" db="EMBL/GenBank/DDBJ databases">
        <title>Comparative genomics reveals a dynamic genome evolution in the ectomycorrhizal milk-cap (Lactarius) mushrooms.</title>
        <authorList>
            <consortium name="DOE Joint Genome Institute"/>
            <person name="Lebreton A."/>
            <person name="Tang N."/>
            <person name="Kuo A."/>
            <person name="LaButti K."/>
            <person name="Drula E."/>
            <person name="Barry K."/>
            <person name="Clum A."/>
            <person name="Lipzen A."/>
            <person name="Mousain D."/>
            <person name="Ng V."/>
            <person name="Wang R."/>
            <person name="Wang X."/>
            <person name="Dai Y."/>
            <person name="Henrissat B."/>
            <person name="Grigoriev I.V."/>
            <person name="Guerin-Laguette A."/>
            <person name="Yu F."/>
            <person name="Martin F.M."/>
        </authorList>
    </citation>
    <scope>NUCLEOTIDE SEQUENCE</scope>
    <source>
        <strain evidence="2">QP</strain>
    </source>
</reference>
<evidence type="ECO:0000313" key="3">
    <source>
        <dbReference type="Proteomes" id="UP001201163"/>
    </source>
</evidence>
<proteinExistence type="predicted"/>
<dbReference type="InterPro" id="IPR040521">
    <property type="entry name" value="KDZ"/>
</dbReference>
<sequence length="830" mass="93447">MGQWIDIRSRYLYLLLEMEGLTRAPKCSMCTSPMQIKCSDCIGGNYFCKCCCLQTHMRSPFHWMSRWTGAHFAPISLRSLGFKLCLGHDGKPCPLTHAPLSGDLHLHLSQEFEDMHAISDTLFDSAGDVLDPSGGHTRRTRTAQSGNPLITMVNQTGVFEMEVLFCVCPNAGTNDEQLLQAGIFPSTFRHIETAFTFSVLDDFLADNLECKTTAQQYYSKLQSITNRMFPDNVPNLYKQLLRASRQWRDLKNRIQSGLGHQPDGDSTIDGSMAIFCPACPQPGINLPENWKERYHDDPNQLIRTFIMDGNFSAEHMRCRTGDADLPLSAGMAFMANPNSYKAHLHSGQEIVQPSTCNTYRAIEQANSSRPHLDVTGIGATACCHGFFVPTSVVDFQKGERQINMDYSLCKALSYNMEDIPVALVMYDIMCQYGVHFQEQVERSPELSLSSSLQLRTGIGLFHIHGHQDSCLPRFSPSYIPGAKQVDGEIIETLWAPLNNISRSIRGMSLAHRQEVLDAHMNHSNWKKMVRIVPSLLKRWKRMETGIDLSAETLNALNTRLRTKTKRWLAAEKHAQSKRHEDPTLMDIYDTVISKAPSRAEIQQQLISDESGDITTHGQTSWIACGIKIQELQTDDNHLGHASHRRTPQALDGSGMDGLNPEDAPILLPSSLGWEWCIRHGAQSLAGKEVQLRHAQASESIHRIRLALGFKSALFRTHVRPAHTQQTKTRAWNAIHSVDTNVHEHARIYSMARDAYHKIQQASVNLPDLPKLRAEDLHVATLVLGSEPVGQRNRQKSWIWGFGHTVEDDGTWMDDCRFSYSSVHPLMCSHM</sequence>
<comment type="caution">
    <text evidence="2">The sequence shown here is derived from an EMBL/GenBank/DDBJ whole genome shotgun (WGS) entry which is preliminary data.</text>
</comment>
<gene>
    <name evidence="2" type="ORF">EDB92DRAFT_1806523</name>
</gene>
<keyword evidence="3" id="KW-1185">Reference proteome</keyword>